<feature type="region of interest" description="Disordered" evidence="1">
    <location>
        <begin position="1"/>
        <end position="62"/>
    </location>
</feature>
<organism evidence="2 3">
    <name type="scientific">Aspergillus niger</name>
    <dbReference type="NCBI Taxonomy" id="5061"/>
    <lineage>
        <taxon>Eukaryota</taxon>
        <taxon>Fungi</taxon>
        <taxon>Dikarya</taxon>
        <taxon>Ascomycota</taxon>
        <taxon>Pezizomycotina</taxon>
        <taxon>Eurotiomycetes</taxon>
        <taxon>Eurotiomycetidae</taxon>
        <taxon>Eurotiales</taxon>
        <taxon>Aspergillaceae</taxon>
        <taxon>Aspergillus</taxon>
        <taxon>Aspergillus subgen. Circumdati</taxon>
    </lineage>
</organism>
<feature type="region of interest" description="Disordered" evidence="1">
    <location>
        <begin position="79"/>
        <end position="179"/>
    </location>
</feature>
<evidence type="ECO:0000313" key="2">
    <source>
        <dbReference type="EMBL" id="GLA45637.1"/>
    </source>
</evidence>
<evidence type="ECO:0000256" key="1">
    <source>
        <dbReference type="SAM" id="MobiDB-lite"/>
    </source>
</evidence>
<feature type="compositionally biased region" description="Polar residues" evidence="1">
    <location>
        <begin position="19"/>
        <end position="42"/>
    </location>
</feature>
<reference evidence="2" key="1">
    <citation type="submission" date="2022-07" db="EMBL/GenBank/DDBJ databases">
        <title>Taxonomy of Aspergillus series Nigri: significant species reduction supported by multi-species coalescent approaches.</title>
        <authorList>
            <person name="Bian C."/>
            <person name="Kusuya Y."/>
            <person name="Sklenar F."/>
            <person name="D'hooge E."/>
            <person name="Yaguchi T."/>
            <person name="Takahashi H."/>
            <person name="Hubka V."/>
        </authorList>
    </citation>
    <scope>NUCLEOTIDE SEQUENCE</scope>
    <source>
        <strain evidence="2">IFM 63604</strain>
    </source>
</reference>
<feature type="compositionally biased region" description="Basic and acidic residues" evidence="1">
    <location>
        <begin position="157"/>
        <end position="169"/>
    </location>
</feature>
<protein>
    <submittedName>
        <fullName evidence="2">Uncharacterized protein</fullName>
    </submittedName>
</protein>
<sequence length="179" mass="19829">MPSPCTRPRFKQKKQPQQTETLSPPTKMSLPSQRKFNLNANKANPAVSGGLRRSNAQHRKREDLVPLMFDPAQALTFDQSSNSWKKQEFRQDPLNQLTIRPGAETTRNKDKGKRPANMNAWSTKSGGVCSTTTITTSKSSSLNPASASSSAQLAGPTRERGKIETDPSKVRWPLIGVRR</sequence>
<comment type="caution">
    <text evidence="2">The sequence shown here is derived from an EMBL/GenBank/DDBJ whole genome shotgun (WGS) entry which is preliminary data.</text>
</comment>
<proteinExistence type="predicted"/>
<evidence type="ECO:0000313" key="3">
    <source>
        <dbReference type="Proteomes" id="UP001144191"/>
    </source>
</evidence>
<gene>
    <name evidence="2" type="ORF">AnigIFM63604_006592</name>
</gene>
<name>A0A9W5ZQI6_ASPNG</name>
<feature type="compositionally biased region" description="Low complexity" evidence="1">
    <location>
        <begin position="130"/>
        <end position="151"/>
    </location>
</feature>
<dbReference type="Proteomes" id="UP001144191">
    <property type="component" value="Unassembled WGS sequence"/>
</dbReference>
<feature type="compositionally biased region" description="Polar residues" evidence="1">
    <location>
        <begin position="119"/>
        <end position="129"/>
    </location>
</feature>
<dbReference type="OrthoDB" id="4426460at2759"/>
<dbReference type="AlphaFoldDB" id="A0A9W5ZQI6"/>
<dbReference type="EMBL" id="BRPB01000004">
    <property type="protein sequence ID" value="GLA45637.1"/>
    <property type="molecule type" value="Genomic_DNA"/>
</dbReference>
<accession>A0A9W5ZQI6</accession>